<organism evidence="2 3">
    <name type="scientific">Melopsittacus undulatus</name>
    <name type="common">Budgerigar</name>
    <name type="synonym">Psittacus undulatus</name>
    <dbReference type="NCBI Taxonomy" id="13146"/>
    <lineage>
        <taxon>Eukaryota</taxon>
        <taxon>Metazoa</taxon>
        <taxon>Chordata</taxon>
        <taxon>Craniata</taxon>
        <taxon>Vertebrata</taxon>
        <taxon>Euteleostomi</taxon>
        <taxon>Archelosauria</taxon>
        <taxon>Archosauria</taxon>
        <taxon>Dinosauria</taxon>
        <taxon>Saurischia</taxon>
        <taxon>Theropoda</taxon>
        <taxon>Coelurosauria</taxon>
        <taxon>Aves</taxon>
        <taxon>Neognathae</taxon>
        <taxon>Neoaves</taxon>
        <taxon>Telluraves</taxon>
        <taxon>Australaves</taxon>
        <taxon>Psittaciformes</taxon>
        <taxon>Psittaculidae</taxon>
        <taxon>Melopsittacus</taxon>
    </lineage>
</organism>
<dbReference type="AlphaFoldDB" id="A0A8V5FKL6"/>
<evidence type="ECO:0000313" key="3">
    <source>
        <dbReference type="Proteomes" id="UP000694405"/>
    </source>
</evidence>
<protein>
    <submittedName>
        <fullName evidence="2">Uncharacterized protein</fullName>
    </submittedName>
</protein>
<dbReference type="Ensembl" id="ENSMUNT00000033405.1">
    <property type="protein sequence ID" value="ENSMUNP00000030761.1"/>
    <property type="gene ID" value="ENSMUNG00000021380.1"/>
</dbReference>
<feature type="region of interest" description="Disordered" evidence="1">
    <location>
        <begin position="89"/>
        <end position="147"/>
    </location>
</feature>
<reference evidence="2" key="2">
    <citation type="submission" date="2025-08" db="UniProtKB">
        <authorList>
            <consortium name="Ensembl"/>
        </authorList>
    </citation>
    <scope>IDENTIFICATION</scope>
</reference>
<name>A0A8V5FKL6_MELUD</name>
<reference evidence="2" key="3">
    <citation type="submission" date="2025-09" db="UniProtKB">
        <authorList>
            <consortium name="Ensembl"/>
        </authorList>
    </citation>
    <scope>IDENTIFICATION</scope>
</reference>
<evidence type="ECO:0000256" key="1">
    <source>
        <dbReference type="SAM" id="MobiDB-lite"/>
    </source>
</evidence>
<proteinExistence type="predicted"/>
<reference evidence="2" key="1">
    <citation type="submission" date="2020-03" db="EMBL/GenBank/DDBJ databases">
        <title>Melopsittacus undulatus (budgerigar) genome, bMelUnd1, maternal haplotype with Z.</title>
        <authorList>
            <person name="Gedman G."/>
            <person name="Mountcastle J."/>
            <person name="Haase B."/>
            <person name="Formenti G."/>
            <person name="Wright T."/>
            <person name="Apodaca J."/>
            <person name="Pelan S."/>
            <person name="Chow W."/>
            <person name="Rhie A."/>
            <person name="Howe K."/>
            <person name="Fedrigo O."/>
            <person name="Jarvis E.D."/>
        </authorList>
    </citation>
    <scope>NUCLEOTIDE SEQUENCE [LARGE SCALE GENOMIC DNA]</scope>
</reference>
<evidence type="ECO:0000313" key="2">
    <source>
        <dbReference type="Ensembl" id="ENSMUNP00000030761.1"/>
    </source>
</evidence>
<dbReference type="Proteomes" id="UP000694405">
    <property type="component" value="Chromosome 4"/>
</dbReference>
<accession>A0A8V5FKL6</accession>
<keyword evidence="3" id="KW-1185">Reference proteome</keyword>
<sequence length="147" mass="15322">REAISASCAAGAGHRGGAEQGCARRTRVSLCCPGYAAVAIHRRDPATDRHGSFDLLRLRPGPVHPSLVNLVCPSSPGLTILMPALARTPARHSALQPRTPGLKRSGGLSLPSSWDYRRAPPRPAVAGAALPPLDPPQRPGQLGPSLV</sequence>